<organism evidence="3 4">
    <name type="scientific">Cladophialophora bantiana (strain ATCC 10958 / CBS 173.52 / CDC B-1940 / NIH 8579)</name>
    <name type="common">Xylohypha bantiana</name>
    <dbReference type="NCBI Taxonomy" id="1442370"/>
    <lineage>
        <taxon>Eukaryota</taxon>
        <taxon>Fungi</taxon>
        <taxon>Dikarya</taxon>
        <taxon>Ascomycota</taxon>
        <taxon>Pezizomycotina</taxon>
        <taxon>Eurotiomycetes</taxon>
        <taxon>Chaetothyriomycetidae</taxon>
        <taxon>Chaetothyriales</taxon>
        <taxon>Herpotrichiellaceae</taxon>
        <taxon>Cladophialophora</taxon>
    </lineage>
</organism>
<dbReference type="CDD" id="cd05154">
    <property type="entry name" value="ACAD10_11_N-like"/>
    <property type="match status" value="1"/>
</dbReference>
<protein>
    <recommendedName>
        <fullName evidence="2">Aminoglycoside phosphotransferase domain-containing protein</fullName>
    </recommendedName>
</protein>
<gene>
    <name evidence="3" type="ORF">Z519_09045</name>
</gene>
<dbReference type="Proteomes" id="UP000053789">
    <property type="component" value="Unassembled WGS sequence"/>
</dbReference>
<evidence type="ECO:0000256" key="1">
    <source>
        <dbReference type="SAM" id="MobiDB-lite"/>
    </source>
</evidence>
<evidence type="ECO:0000313" key="4">
    <source>
        <dbReference type="Proteomes" id="UP000053789"/>
    </source>
</evidence>
<dbReference type="Gene3D" id="3.90.1200.10">
    <property type="match status" value="1"/>
</dbReference>
<dbReference type="HOGENOM" id="CLU_007526_0_2_1"/>
<dbReference type="PANTHER" id="PTHR47829:SF1">
    <property type="entry name" value="HAD FAMILY PHOSPHATASE"/>
    <property type="match status" value="1"/>
</dbReference>
<dbReference type="AlphaFoldDB" id="A0A0D2HHY7"/>
<evidence type="ECO:0000259" key="2">
    <source>
        <dbReference type="Pfam" id="PF01636"/>
    </source>
</evidence>
<dbReference type="Pfam" id="PF01636">
    <property type="entry name" value="APH"/>
    <property type="match status" value="1"/>
</dbReference>
<dbReference type="InterPro" id="IPR011009">
    <property type="entry name" value="Kinase-like_dom_sf"/>
</dbReference>
<dbReference type="InterPro" id="IPR052898">
    <property type="entry name" value="ACAD10-like"/>
</dbReference>
<dbReference type="InterPro" id="IPR002575">
    <property type="entry name" value="Aminoglycoside_PTrfase"/>
</dbReference>
<dbReference type="Gene3D" id="3.30.200.20">
    <property type="entry name" value="Phosphorylase Kinase, domain 1"/>
    <property type="match status" value="1"/>
</dbReference>
<reference evidence="3" key="1">
    <citation type="submission" date="2015-01" db="EMBL/GenBank/DDBJ databases">
        <title>The Genome Sequence of Cladophialophora bantiana CBS 173.52.</title>
        <authorList>
            <consortium name="The Broad Institute Genomics Platform"/>
            <person name="Cuomo C."/>
            <person name="de Hoog S."/>
            <person name="Gorbushina A."/>
            <person name="Stielow B."/>
            <person name="Teixiera M."/>
            <person name="Abouelleil A."/>
            <person name="Chapman S.B."/>
            <person name="Priest M."/>
            <person name="Young S.K."/>
            <person name="Wortman J."/>
            <person name="Nusbaum C."/>
            <person name="Birren B."/>
        </authorList>
    </citation>
    <scope>NUCLEOTIDE SEQUENCE [LARGE SCALE GENOMIC DNA]</scope>
    <source>
        <strain evidence="3">CBS 173.52</strain>
    </source>
</reference>
<accession>A0A0D2HHY7</accession>
<dbReference type="SUPFAM" id="SSF56112">
    <property type="entry name" value="Protein kinase-like (PK-like)"/>
    <property type="match status" value="1"/>
</dbReference>
<dbReference type="InterPro" id="IPR041726">
    <property type="entry name" value="ACAD10_11_N"/>
</dbReference>
<sequence>MNPNPTAKSGSRHQLDDASLSKYLADSNTIPGFKAPVVSTKIGYGQSNPTYFLDDAAGTRFILRKKPSGTIISPVAHQVDREFRVLKALGSVKGFPVPKVYTLCMDPSVIGTAFYVMEFVKGRIITDPDLGELSPSDRRQAWISLVETLAWLHSIDPDSIGLSNYGKKQGFYQRHCNTFQRIEAQQSKVKDINTGKQLGRAHEHYDEMVDFVRNNMTSDRYSIVHGDYKFDNVVLHPTEPRVIAILDWELSTIGHPLMDAVYVIGPFWNEVTKAGHPVSNTTNKTSSSTANAFQSSPYAPANRAKSGMPEPEELLDRYARITGFDPRKEGSPPGKDFEIAKIFHYVRGGTISHGIQARTISGQASSDFSHVYFENTRKSLDAAYGMMQRLKENERLGQGVKAKL</sequence>
<feature type="compositionally biased region" description="Low complexity" evidence="1">
    <location>
        <begin position="279"/>
        <end position="292"/>
    </location>
</feature>
<feature type="region of interest" description="Disordered" evidence="1">
    <location>
        <begin position="279"/>
        <end position="309"/>
    </location>
</feature>
<feature type="domain" description="Aminoglycoside phosphotransferase" evidence="2">
    <location>
        <begin position="41"/>
        <end position="264"/>
    </location>
</feature>
<dbReference type="GeneID" id="27701973"/>
<dbReference type="PANTHER" id="PTHR47829">
    <property type="entry name" value="HYDROLASE, PUTATIVE (AFU_ORTHOLOGUE AFUA_1G12880)-RELATED"/>
    <property type="match status" value="1"/>
</dbReference>
<keyword evidence="4" id="KW-1185">Reference proteome</keyword>
<name>A0A0D2HHY7_CLAB1</name>
<dbReference type="OrthoDB" id="191037at2759"/>
<dbReference type="RefSeq" id="XP_016617069.1">
    <property type="nucleotide sequence ID" value="XM_016766771.1"/>
</dbReference>
<proteinExistence type="predicted"/>
<dbReference type="EMBL" id="KN846993">
    <property type="protein sequence ID" value="KIW90400.1"/>
    <property type="molecule type" value="Genomic_DNA"/>
</dbReference>
<evidence type="ECO:0000313" key="3">
    <source>
        <dbReference type="EMBL" id="KIW90400.1"/>
    </source>
</evidence>